<dbReference type="SUPFAM" id="SSF49265">
    <property type="entry name" value="Fibronectin type III"/>
    <property type="match status" value="1"/>
</dbReference>
<dbReference type="Pfam" id="PF00041">
    <property type="entry name" value="fn3"/>
    <property type="match status" value="1"/>
</dbReference>
<dbReference type="InterPro" id="IPR003961">
    <property type="entry name" value="FN3_dom"/>
</dbReference>
<dbReference type="PROSITE" id="PS50026">
    <property type="entry name" value="EGF_3"/>
    <property type="match status" value="1"/>
</dbReference>
<organism evidence="4 5">
    <name type="scientific">Stichopus japonicus</name>
    <name type="common">Sea cucumber</name>
    <dbReference type="NCBI Taxonomy" id="307972"/>
    <lineage>
        <taxon>Eukaryota</taxon>
        <taxon>Metazoa</taxon>
        <taxon>Echinodermata</taxon>
        <taxon>Eleutherozoa</taxon>
        <taxon>Echinozoa</taxon>
        <taxon>Holothuroidea</taxon>
        <taxon>Aspidochirotacea</taxon>
        <taxon>Aspidochirotida</taxon>
        <taxon>Stichopodidae</taxon>
        <taxon>Apostichopus</taxon>
    </lineage>
</organism>
<dbReference type="STRING" id="307972.A0A2G8KA44"/>
<name>A0A2G8KA44_STIJA</name>
<evidence type="ECO:0000256" key="1">
    <source>
        <dbReference type="PROSITE-ProRule" id="PRU00076"/>
    </source>
</evidence>
<dbReference type="SMART" id="SM00060">
    <property type="entry name" value="FN3"/>
    <property type="match status" value="1"/>
</dbReference>
<dbReference type="CDD" id="cd00063">
    <property type="entry name" value="FN3"/>
    <property type="match status" value="1"/>
</dbReference>
<protein>
    <recommendedName>
        <fullName evidence="6">Tyrosine-protein kinase</fullName>
    </recommendedName>
</protein>
<dbReference type="InterPro" id="IPR036116">
    <property type="entry name" value="FN3_sf"/>
</dbReference>
<sequence>MFSSTVHGRNVFGQNAEYKCDDSGDDRADGCQGAIICYPDPLGCFCPAGYKGLNCSQECETGKFGANCKQECHCADNTLCALDTGVCENNQCEDGWRGTNCQLVDGPCPVGVYGDFCNLPCSCSGGEDACSEVEANCVNGCAVPWTGIACDQGPCPRHIVSASGPIHVLDKYNLRVQAMSNTHINLRTRAMSKSHTVSDGLDSETVCVGYGPYSEIAYSGPGSIVSFDQIRGNPGQLYIVSCSAVRNPVIDSSSLQLNILAPRLESRVEERAYLTTNTWHLPYTTTPIGCAFQTTGHFEYQQFSLLPPFILPVYANPSNVLNFSDVTSTSITVSWPAWNHETDIGDGPIIDYRIQYQEEGMTKSFMEVKKGGGLSHQFTGLQPDTQYEFRIVLVREGQGGEGAPSNTQRQRTLCQGKSLISLLVYSQIIYEKSR</sequence>
<dbReference type="InterPro" id="IPR013783">
    <property type="entry name" value="Ig-like_fold"/>
</dbReference>
<keyword evidence="1" id="KW-0245">EGF-like domain</keyword>
<dbReference type="InterPro" id="IPR000742">
    <property type="entry name" value="EGF"/>
</dbReference>
<feature type="disulfide bond" evidence="1">
    <location>
        <begin position="46"/>
        <end position="55"/>
    </location>
</feature>
<dbReference type="OrthoDB" id="18487at2759"/>
<keyword evidence="5" id="KW-1185">Reference proteome</keyword>
<feature type="domain" description="Fibronectin type-III" evidence="3">
    <location>
        <begin position="316"/>
        <end position="416"/>
    </location>
</feature>
<reference evidence="4 5" key="1">
    <citation type="journal article" date="2017" name="PLoS Biol.">
        <title>The sea cucumber genome provides insights into morphological evolution and visceral regeneration.</title>
        <authorList>
            <person name="Zhang X."/>
            <person name="Sun L."/>
            <person name="Yuan J."/>
            <person name="Sun Y."/>
            <person name="Gao Y."/>
            <person name="Zhang L."/>
            <person name="Li S."/>
            <person name="Dai H."/>
            <person name="Hamel J.F."/>
            <person name="Liu C."/>
            <person name="Yu Y."/>
            <person name="Liu S."/>
            <person name="Lin W."/>
            <person name="Guo K."/>
            <person name="Jin S."/>
            <person name="Xu P."/>
            <person name="Storey K.B."/>
            <person name="Huan P."/>
            <person name="Zhang T."/>
            <person name="Zhou Y."/>
            <person name="Zhang J."/>
            <person name="Lin C."/>
            <person name="Li X."/>
            <person name="Xing L."/>
            <person name="Huo D."/>
            <person name="Sun M."/>
            <person name="Wang L."/>
            <person name="Mercier A."/>
            <person name="Li F."/>
            <person name="Yang H."/>
            <person name="Xiang J."/>
        </authorList>
    </citation>
    <scope>NUCLEOTIDE SEQUENCE [LARGE SCALE GENOMIC DNA]</scope>
    <source>
        <strain evidence="4">Shaxun</strain>
        <tissue evidence="4">Muscle</tissue>
    </source>
</reference>
<proteinExistence type="predicted"/>
<feature type="domain" description="EGF-like" evidence="2">
    <location>
        <begin position="23"/>
        <end position="56"/>
    </location>
</feature>
<evidence type="ECO:0000313" key="4">
    <source>
        <dbReference type="EMBL" id="PIK44886.1"/>
    </source>
</evidence>
<dbReference type="Gene3D" id="2.170.300.10">
    <property type="entry name" value="Tie2 ligand-binding domain superfamily"/>
    <property type="match status" value="1"/>
</dbReference>
<dbReference type="Gene3D" id="2.60.40.10">
    <property type="entry name" value="Immunoglobulins"/>
    <property type="match status" value="1"/>
</dbReference>
<dbReference type="AlphaFoldDB" id="A0A2G8KA44"/>
<evidence type="ECO:0000259" key="3">
    <source>
        <dbReference type="PROSITE" id="PS50853"/>
    </source>
</evidence>
<keyword evidence="1" id="KW-1015">Disulfide bond</keyword>
<dbReference type="PROSITE" id="PS50853">
    <property type="entry name" value="FN3"/>
    <property type="match status" value="1"/>
</dbReference>
<dbReference type="PROSITE" id="PS00022">
    <property type="entry name" value="EGF_1"/>
    <property type="match status" value="1"/>
</dbReference>
<comment type="caution">
    <text evidence="1">Lacks conserved residue(s) required for the propagation of feature annotation.</text>
</comment>
<comment type="caution">
    <text evidence="4">The sequence shown here is derived from an EMBL/GenBank/DDBJ whole genome shotgun (WGS) entry which is preliminary data.</text>
</comment>
<evidence type="ECO:0000313" key="5">
    <source>
        <dbReference type="Proteomes" id="UP000230750"/>
    </source>
</evidence>
<gene>
    <name evidence="4" type="ORF">BSL78_18271</name>
</gene>
<dbReference type="EMBL" id="MRZV01000747">
    <property type="protein sequence ID" value="PIK44886.1"/>
    <property type="molecule type" value="Genomic_DNA"/>
</dbReference>
<evidence type="ECO:0008006" key="6">
    <source>
        <dbReference type="Google" id="ProtNLM"/>
    </source>
</evidence>
<dbReference type="PANTHER" id="PTHR26391:SF18">
    <property type="entry name" value="PROTEIN KINASE RECEPTOR TIE-1, PUTATIVE-RELATED"/>
    <property type="match status" value="1"/>
</dbReference>
<dbReference type="Proteomes" id="UP000230750">
    <property type="component" value="Unassembled WGS sequence"/>
</dbReference>
<dbReference type="PANTHER" id="PTHR26391">
    <property type="entry name" value="INACTIVE TYROSINE-PROTEIN KINASE 7"/>
    <property type="match status" value="1"/>
</dbReference>
<evidence type="ECO:0000259" key="2">
    <source>
        <dbReference type="PROSITE" id="PS50026"/>
    </source>
</evidence>
<accession>A0A2G8KA44</accession>